<keyword evidence="1 4" id="KW-0812">Transmembrane</keyword>
<feature type="transmembrane region" description="Helical" evidence="4">
    <location>
        <begin position="48"/>
        <end position="66"/>
    </location>
</feature>
<dbReference type="InterPro" id="IPR010645">
    <property type="entry name" value="MFS_4"/>
</dbReference>
<dbReference type="Proteomes" id="UP001242480">
    <property type="component" value="Unassembled WGS sequence"/>
</dbReference>
<evidence type="ECO:0000256" key="2">
    <source>
        <dbReference type="ARBA" id="ARBA00022989"/>
    </source>
</evidence>
<evidence type="ECO:0000256" key="3">
    <source>
        <dbReference type="ARBA" id="ARBA00023136"/>
    </source>
</evidence>
<organism evidence="6 7">
    <name type="scientific">Labrys wisconsinensis</name>
    <dbReference type="NCBI Taxonomy" id="425677"/>
    <lineage>
        <taxon>Bacteria</taxon>
        <taxon>Pseudomonadati</taxon>
        <taxon>Pseudomonadota</taxon>
        <taxon>Alphaproteobacteria</taxon>
        <taxon>Hyphomicrobiales</taxon>
        <taxon>Xanthobacteraceae</taxon>
        <taxon>Labrys</taxon>
    </lineage>
</organism>
<gene>
    <name evidence="6" type="ORF">QO011_005629</name>
</gene>
<feature type="transmembrane region" description="Helical" evidence="4">
    <location>
        <begin position="359"/>
        <end position="378"/>
    </location>
</feature>
<dbReference type="PROSITE" id="PS50850">
    <property type="entry name" value="MFS"/>
    <property type="match status" value="1"/>
</dbReference>
<dbReference type="EMBL" id="JAUSVX010000012">
    <property type="protein sequence ID" value="MDQ0472600.1"/>
    <property type="molecule type" value="Genomic_DNA"/>
</dbReference>
<accession>A0ABU0JEA1</accession>
<keyword evidence="7" id="KW-1185">Reference proteome</keyword>
<dbReference type="PANTHER" id="PTHR23537">
    <property type="match status" value="1"/>
</dbReference>
<feature type="transmembrane region" description="Helical" evidence="4">
    <location>
        <begin position="78"/>
        <end position="101"/>
    </location>
</feature>
<feature type="transmembrane region" description="Helical" evidence="4">
    <location>
        <begin position="331"/>
        <end position="353"/>
    </location>
</feature>
<feature type="transmembrane region" description="Helical" evidence="4">
    <location>
        <begin position="107"/>
        <end position="125"/>
    </location>
</feature>
<dbReference type="Gene3D" id="1.20.1250.20">
    <property type="entry name" value="MFS general substrate transporter like domains"/>
    <property type="match status" value="2"/>
</dbReference>
<feature type="transmembrane region" description="Helical" evidence="4">
    <location>
        <begin position="269"/>
        <end position="288"/>
    </location>
</feature>
<feature type="transmembrane region" description="Helical" evidence="4">
    <location>
        <begin position="137"/>
        <end position="162"/>
    </location>
</feature>
<name>A0ABU0JEA1_9HYPH</name>
<protein>
    <submittedName>
        <fullName evidence="6">MFS family arabinose efflux permease</fullName>
    </submittedName>
</protein>
<dbReference type="InterPro" id="IPR020846">
    <property type="entry name" value="MFS_dom"/>
</dbReference>
<proteinExistence type="predicted"/>
<feature type="transmembrane region" description="Helical" evidence="4">
    <location>
        <begin position="168"/>
        <end position="190"/>
    </location>
</feature>
<dbReference type="Pfam" id="PF06779">
    <property type="entry name" value="MFS_4"/>
    <property type="match status" value="1"/>
</dbReference>
<reference evidence="6 7" key="1">
    <citation type="submission" date="2023-07" db="EMBL/GenBank/DDBJ databases">
        <title>Genomic Encyclopedia of Type Strains, Phase IV (KMG-IV): sequencing the most valuable type-strain genomes for metagenomic binning, comparative biology and taxonomic classification.</title>
        <authorList>
            <person name="Goeker M."/>
        </authorList>
    </citation>
    <scope>NUCLEOTIDE SEQUENCE [LARGE SCALE GENOMIC DNA]</scope>
    <source>
        <strain evidence="6 7">DSM 19619</strain>
    </source>
</reference>
<dbReference type="PANTHER" id="PTHR23537:SF1">
    <property type="entry name" value="SUGAR TRANSPORTER"/>
    <property type="match status" value="1"/>
</dbReference>
<feature type="transmembrane region" description="Helical" evidence="4">
    <location>
        <begin position="211"/>
        <end position="234"/>
    </location>
</feature>
<evidence type="ECO:0000256" key="1">
    <source>
        <dbReference type="ARBA" id="ARBA00022692"/>
    </source>
</evidence>
<keyword evidence="3 4" id="KW-0472">Membrane</keyword>
<feature type="transmembrane region" description="Helical" evidence="4">
    <location>
        <begin position="246"/>
        <end position="262"/>
    </location>
</feature>
<evidence type="ECO:0000256" key="4">
    <source>
        <dbReference type="SAM" id="Phobius"/>
    </source>
</evidence>
<comment type="caution">
    <text evidence="6">The sequence shown here is derived from an EMBL/GenBank/DDBJ whole genome shotgun (WGS) entry which is preliminary data.</text>
</comment>
<sequence>MSSPQPRPLALATGGLLALAVAMGIGRFVYTPILPAMAQALGLGKGQAGIIAGANFAGYLAGALIASTSALPGPRRAWLLGGLCASAATTAAMALASSVAAMSVLRFAGGLASAFVLVFASALVLERLAQAGRAGLSAVLFAGVGVGILASSGVVSSLAAWAWDWRSQWLACGLVSALVIPAVAVLVPPAGEARAAGSDAPAGPADRRLRLLIPAYGLFGAGYVVTATFLVAIVRDSAAARPLEPYVWAVVGLAVLPSIWVWNRIAARLGLYAAFALACLVEAAGVALSVTGWALGPVVGAVLLGGTFMSITALGLIAARSLAAANPRRAVALMTVAFSIGQIVGPIFAGIAFDLTGSFVVPSLAAAAALILAAGLVARLGRPLAA</sequence>
<evidence type="ECO:0000259" key="5">
    <source>
        <dbReference type="PROSITE" id="PS50850"/>
    </source>
</evidence>
<dbReference type="InterPro" id="IPR036259">
    <property type="entry name" value="MFS_trans_sf"/>
</dbReference>
<feature type="transmembrane region" description="Helical" evidence="4">
    <location>
        <begin position="294"/>
        <end position="319"/>
    </location>
</feature>
<dbReference type="SUPFAM" id="SSF103473">
    <property type="entry name" value="MFS general substrate transporter"/>
    <property type="match status" value="1"/>
</dbReference>
<evidence type="ECO:0000313" key="6">
    <source>
        <dbReference type="EMBL" id="MDQ0472600.1"/>
    </source>
</evidence>
<keyword evidence="2 4" id="KW-1133">Transmembrane helix</keyword>
<dbReference type="RefSeq" id="WP_307279640.1">
    <property type="nucleotide sequence ID" value="NZ_JAUSVX010000012.1"/>
</dbReference>
<evidence type="ECO:0000313" key="7">
    <source>
        <dbReference type="Proteomes" id="UP001242480"/>
    </source>
</evidence>
<feature type="domain" description="Major facilitator superfamily (MFS) profile" evidence="5">
    <location>
        <begin position="8"/>
        <end position="386"/>
    </location>
</feature>